<dbReference type="CDD" id="cd08368">
    <property type="entry name" value="LIM"/>
    <property type="match status" value="1"/>
</dbReference>
<gene>
    <name evidence="3" type="ORF">WR25_11394</name>
</gene>
<dbReference type="SMART" id="SM00228">
    <property type="entry name" value="PDZ"/>
    <property type="match status" value="1"/>
</dbReference>
<feature type="region of interest" description="Disordered" evidence="1">
    <location>
        <begin position="651"/>
        <end position="754"/>
    </location>
</feature>
<evidence type="ECO:0000256" key="1">
    <source>
        <dbReference type="SAM" id="MobiDB-lite"/>
    </source>
</evidence>
<dbReference type="OrthoDB" id="15627at2759"/>
<comment type="caution">
    <text evidence="3">The sequence shown here is derived from an EMBL/GenBank/DDBJ whole genome shotgun (WGS) entry which is preliminary data.</text>
</comment>
<dbReference type="GO" id="GO:0001725">
    <property type="term" value="C:stress fiber"/>
    <property type="evidence" value="ECO:0007669"/>
    <property type="project" value="TreeGrafter"/>
</dbReference>
<dbReference type="Gene3D" id="2.30.42.10">
    <property type="match status" value="1"/>
</dbReference>
<dbReference type="InterPro" id="IPR036034">
    <property type="entry name" value="PDZ_sf"/>
</dbReference>
<dbReference type="Gene3D" id="2.10.110.10">
    <property type="entry name" value="Cysteine Rich Protein"/>
    <property type="match status" value="1"/>
</dbReference>
<dbReference type="EMBL" id="LIAE01007252">
    <property type="protein sequence ID" value="PAV80543.1"/>
    <property type="molecule type" value="Genomic_DNA"/>
</dbReference>
<dbReference type="GO" id="GO:0032034">
    <property type="term" value="F:myosin II head/neck binding"/>
    <property type="evidence" value="ECO:0007669"/>
    <property type="project" value="TreeGrafter"/>
</dbReference>
<dbReference type="SUPFAM" id="SSF50156">
    <property type="entry name" value="PDZ domain-like"/>
    <property type="match status" value="1"/>
</dbReference>
<dbReference type="GO" id="GO:0051893">
    <property type="term" value="P:regulation of focal adhesion assembly"/>
    <property type="evidence" value="ECO:0007669"/>
    <property type="project" value="TreeGrafter"/>
</dbReference>
<feature type="compositionally biased region" description="Basic and acidic residues" evidence="1">
    <location>
        <begin position="663"/>
        <end position="713"/>
    </location>
</feature>
<feature type="compositionally biased region" description="Basic and acidic residues" evidence="1">
    <location>
        <begin position="732"/>
        <end position="743"/>
    </location>
</feature>
<dbReference type="InterPro" id="IPR041489">
    <property type="entry name" value="PDZ_6"/>
</dbReference>
<dbReference type="InterPro" id="IPR001478">
    <property type="entry name" value="PDZ"/>
</dbReference>
<feature type="compositionally biased region" description="Polar residues" evidence="1">
    <location>
        <begin position="715"/>
        <end position="731"/>
    </location>
</feature>
<proteinExistence type="predicted"/>
<dbReference type="GO" id="GO:0051496">
    <property type="term" value="P:positive regulation of stress fiber assembly"/>
    <property type="evidence" value="ECO:0007669"/>
    <property type="project" value="TreeGrafter"/>
</dbReference>
<feature type="compositionally biased region" description="Polar residues" evidence="1">
    <location>
        <begin position="744"/>
        <end position="754"/>
    </location>
</feature>
<name>A0A2A2L350_9BILA</name>
<dbReference type="STRING" id="2018661.A0A2A2L350"/>
<dbReference type="Proteomes" id="UP000218231">
    <property type="component" value="Unassembled WGS sequence"/>
</dbReference>
<feature type="region of interest" description="Disordered" evidence="1">
    <location>
        <begin position="168"/>
        <end position="224"/>
    </location>
</feature>
<feature type="compositionally biased region" description="Basic and acidic residues" evidence="1">
    <location>
        <begin position="529"/>
        <end position="546"/>
    </location>
</feature>
<feature type="compositionally biased region" description="Polar residues" evidence="1">
    <location>
        <begin position="180"/>
        <end position="192"/>
    </location>
</feature>
<dbReference type="PROSITE" id="PS50106">
    <property type="entry name" value="PDZ"/>
    <property type="match status" value="1"/>
</dbReference>
<reference evidence="3 4" key="1">
    <citation type="journal article" date="2017" name="Curr. Biol.">
        <title>Genome architecture and evolution of a unichromosomal asexual nematode.</title>
        <authorList>
            <person name="Fradin H."/>
            <person name="Zegar C."/>
            <person name="Gutwein M."/>
            <person name="Lucas J."/>
            <person name="Kovtun M."/>
            <person name="Corcoran D."/>
            <person name="Baugh L.R."/>
            <person name="Kiontke K."/>
            <person name="Gunsalus K."/>
            <person name="Fitch D.H."/>
            <person name="Piano F."/>
        </authorList>
    </citation>
    <scope>NUCLEOTIDE SEQUENCE [LARGE SCALE GENOMIC DNA]</scope>
    <source>
        <strain evidence="3">PF1309</strain>
    </source>
</reference>
<feature type="compositionally biased region" description="Polar residues" evidence="1">
    <location>
        <begin position="492"/>
        <end position="510"/>
    </location>
</feature>
<dbReference type="PANTHER" id="PTHR15551">
    <property type="entry name" value="LIM DOMAIN ONLY 7"/>
    <property type="match status" value="1"/>
</dbReference>
<evidence type="ECO:0000313" key="4">
    <source>
        <dbReference type="Proteomes" id="UP000218231"/>
    </source>
</evidence>
<evidence type="ECO:0000259" key="2">
    <source>
        <dbReference type="PROSITE" id="PS50106"/>
    </source>
</evidence>
<sequence length="863" mass="97642">MEKEEESWHPTERRNVRGCHFVVDIDAKVQQYLEELRANNNDSNDDTMSDRSSTLSRFTVRGPGQTARDPLQFVSTNHGEKIAEEAKQQVTVIEHQKNLRDKVVLPKFSDDAEPWQSDLDTWRRKRLEQVNSPKKEEVIFPIIKETNNNGYSKSSYSKEKEEILRIASPQTDEHNDSGIENRTSNSPSTSADFSPRSADLISPKSYDEAPNTPPPPPPPQSESAKLDQVLIPLSLESQSSGHVTATRIIRQNSDEDEYYPQISRSRQKSQVQTPYMTYLSHSTSSPHVPATTNGSSRVAKLTTSGTVYRAVDIPFDEKPASYVVKKDDNSYRIHMEMGAQPVHKGWGMTVGNRSGHPTIESVIVGSPADQAGILVGDRILSIEGESVADKYPSAINKQLQAAARIGEIDIKIQRPVRSSSMSALHKDVVSSPTFNKARSIFSETKSTDSYSEFKKRHSRGSRESERNEESSRSSARDYNSLPRNANIRDHSGTSYRNTYESLPRNTQDYRVTSIHDKPTPGKLTDFVPEVERNFRGQSSHRDESLSRRQNGGSDEPRVVRNYDLPPQQPKVTTATINLENSRPNDEYVSSVLTRSTLPRNKQPPEDQYIYDDDTVPGKPLLENRDWREVIREQRQPSPGMTADRHRISQQAASLHNLPTYINRRLEESRNAEREVDGRSYESRSLDRRNETSHSHSPAERYEKTEYSRYEKHYSPNYSTTVNVPGQRTTATYEREVDSHRQHSAEQTPIISSYSNYRNQFKQDEKSYSKSASDQKSTNFIDESARKDGVVAVSGKHKCAHCGDELGIKFGSIKINLNKSFENLGRGAAMIIESLNLFYHLGCFKCYVCKTSLGKIAIDLLGSL</sequence>
<feature type="region of interest" description="Disordered" evidence="1">
    <location>
        <begin position="445"/>
        <end position="569"/>
    </location>
</feature>
<feature type="compositionally biased region" description="Polar residues" evidence="1">
    <location>
        <begin position="590"/>
        <end position="599"/>
    </location>
</feature>
<feature type="compositionally biased region" description="Basic and acidic residues" evidence="1">
    <location>
        <begin position="460"/>
        <end position="475"/>
    </location>
</feature>
<feature type="compositionally biased region" description="Pro residues" evidence="1">
    <location>
        <begin position="211"/>
        <end position="220"/>
    </location>
</feature>
<protein>
    <recommendedName>
        <fullName evidence="2">PDZ domain-containing protein</fullName>
    </recommendedName>
</protein>
<dbReference type="Pfam" id="PF17820">
    <property type="entry name" value="PDZ_6"/>
    <property type="match status" value="1"/>
</dbReference>
<feature type="region of interest" description="Disordered" evidence="1">
    <location>
        <begin position="589"/>
        <end position="620"/>
    </location>
</feature>
<dbReference type="AlphaFoldDB" id="A0A2A2L350"/>
<feature type="region of interest" description="Disordered" evidence="1">
    <location>
        <begin position="37"/>
        <end position="68"/>
    </location>
</feature>
<keyword evidence="4" id="KW-1185">Reference proteome</keyword>
<evidence type="ECO:0000313" key="3">
    <source>
        <dbReference type="EMBL" id="PAV80543.1"/>
    </source>
</evidence>
<feature type="domain" description="PDZ" evidence="2">
    <location>
        <begin position="332"/>
        <end position="387"/>
    </location>
</feature>
<organism evidence="3 4">
    <name type="scientific">Diploscapter pachys</name>
    <dbReference type="NCBI Taxonomy" id="2018661"/>
    <lineage>
        <taxon>Eukaryota</taxon>
        <taxon>Metazoa</taxon>
        <taxon>Ecdysozoa</taxon>
        <taxon>Nematoda</taxon>
        <taxon>Chromadorea</taxon>
        <taxon>Rhabditida</taxon>
        <taxon>Rhabditina</taxon>
        <taxon>Rhabditomorpha</taxon>
        <taxon>Rhabditoidea</taxon>
        <taxon>Rhabditidae</taxon>
        <taxon>Diploscapter</taxon>
    </lineage>
</organism>
<dbReference type="PANTHER" id="PTHR15551:SF3">
    <property type="entry name" value="LIM AND CALPONIN HOMOLOGY DOMAINS-CONTAINING PROTEIN 1"/>
    <property type="match status" value="1"/>
</dbReference>
<accession>A0A2A2L350</accession>